<evidence type="ECO:0000313" key="15">
    <source>
        <dbReference type="WBParaSite" id="BXY_1651600.1"/>
    </source>
</evidence>
<evidence type="ECO:0000313" key="14">
    <source>
        <dbReference type="Proteomes" id="UP000659654"/>
    </source>
</evidence>
<evidence type="ECO:0000313" key="12">
    <source>
        <dbReference type="EMBL" id="CAG9107763.1"/>
    </source>
</evidence>
<comment type="subcellular location">
    <subcellularLocation>
        <location evidence="1">Mitochondrion</location>
    </subcellularLocation>
</comment>
<feature type="region of interest" description="Disordered" evidence="9">
    <location>
        <begin position="363"/>
        <end position="401"/>
    </location>
</feature>
<dbReference type="SMART" id="SM00978">
    <property type="entry name" value="Tim44"/>
    <property type="match status" value="1"/>
</dbReference>
<dbReference type="PANTHER" id="PTHR28554:SF1">
    <property type="entry name" value="LARGE RIBOSOMAL SUBUNIT PROTEIN ML45"/>
    <property type="match status" value="1"/>
</dbReference>
<evidence type="ECO:0000256" key="2">
    <source>
        <dbReference type="ARBA" id="ARBA00022946"/>
    </source>
</evidence>
<dbReference type="WBParaSite" id="BXY_1651600.1">
    <property type="protein sequence ID" value="BXY_1651600.1"/>
    <property type="gene ID" value="BXY_1651600"/>
</dbReference>
<keyword evidence="5" id="KW-0687">Ribonucleoprotein</keyword>
<feature type="domain" description="Tim44-like" evidence="10">
    <location>
        <begin position="192"/>
        <end position="342"/>
    </location>
</feature>
<sequence>MYPHFFFIIFFGSFDFDVEFKVDEMSLTSKLTLLGRQNAYALSANIIHERGVHHHMERSDILRYLGIKRSNTAKANRNTHVNEKKFRQLRGRKNVMIELPDYEFERKGKDMYADDMRIAMLKKGINVNKDVAARQWNESQLTMQTFGMSIDNYIPPEDPLPLLPEVSQIISGTKAKASEVGERVKHRWHNYFNGLRIIKKKEGLQNFKTKNFVRDAERIYIDAFKALSERNKLRLLGLITEHCFEKMWPDVENRSLVWEFVEFSQPSQVVAIRAGDFPYKSGNYIAQITVKMHPVIKRAVYDRFGRVLLGHPEETKSNVEYVLFENHISNIDGVWRMHDKVYPSWTQTKDSIHRHDLLARLEDEEDIDRPAGPKKFELGIEDRLRREEKKQREKEAEQDKA</sequence>
<dbReference type="Proteomes" id="UP000582659">
    <property type="component" value="Unassembled WGS sequence"/>
</dbReference>
<reference evidence="15" key="1">
    <citation type="submission" date="2016-11" db="UniProtKB">
        <authorList>
            <consortium name="WormBaseParasite"/>
        </authorList>
    </citation>
    <scope>IDENTIFICATION</scope>
</reference>
<name>A0A1I7STZ6_BURXY</name>
<evidence type="ECO:0000256" key="4">
    <source>
        <dbReference type="ARBA" id="ARBA00023128"/>
    </source>
</evidence>
<accession>A0A1I7STZ6</accession>
<evidence type="ECO:0000256" key="6">
    <source>
        <dbReference type="ARBA" id="ARBA00038073"/>
    </source>
</evidence>
<proteinExistence type="inferred from homology"/>
<evidence type="ECO:0000256" key="5">
    <source>
        <dbReference type="ARBA" id="ARBA00023274"/>
    </source>
</evidence>
<comment type="similarity">
    <text evidence="6">Belongs to the mitochondrion-specific ribosomal protein mL45 family.</text>
</comment>
<evidence type="ECO:0000313" key="11">
    <source>
        <dbReference type="EMBL" id="CAD5221098.1"/>
    </source>
</evidence>
<evidence type="ECO:0000259" key="10">
    <source>
        <dbReference type="SMART" id="SM00978"/>
    </source>
</evidence>
<dbReference type="InterPro" id="IPR032710">
    <property type="entry name" value="NTF2-like_dom_sf"/>
</dbReference>
<evidence type="ECO:0000256" key="9">
    <source>
        <dbReference type="SAM" id="MobiDB-lite"/>
    </source>
</evidence>
<dbReference type="InterPro" id="IPR051975">
    <property type="entry name" value="mtLSU_mL45"/>
</dbReference>
<dbReference type="Gene3D" id="3.10.450.240">
    <property type="match status" value="1"/>
</dbReference>
<dbReference type="Proteomes" id="UP000659654">
    <property type="component" value="Unassembled WGS sequence"/>
</dbReference>
<dbReference type="GO" id="GO:0005739">
    <property type="term" value="C:mitochondrion"/>
    <property type="evidence" value="ECO:0007669"/>
    <property type="project" value="UniProtKB-SubCell"/>
</dbReference>
<keyword evidence="3" id="KW-0689">Ribosomal protein</keyword>
<dbReference type="EMBL" id="CAJFDI010000003">
    <property type="protein sequence ID" value="CAD5221098.1"/>
    <property type="molecule type" value="Genomic_DNA"/>
</dbReference>
<organism evidence="13 15">
    <name type="scientific">Bursaphelenchus xylophilus</name>
    <name type="common">Pinewood nematode worm</name>
    <name type="synonym">Aphelenchoides xylophilus</name>
    <dbReference type="NCBI Taxonomy" id="6326"/>
    <lineage>
        <taxon>Eukaryota</taxon>
        <taxon>Metazoa</taxon>
        <taxon>Ecdysozoa</taxon>
        <taxon>Nematoda</taxon>
        <taxon>Chromadorea</taxon>
        <taxon>Rhabditida</taxon>
        <taxon>Tylenchina</taxon>
        <taxon>Tylenchomorpha</taxon>
        <taxon>Aphelenchoidea</taxon>
        <taxon>Aphelenchoididae</taxon>
        <taxon>Bursaphelenchus</taxon>
    </lineage>
</organism>
<evidence type="ECO:0000256" key="8">
    <source>
        <dbReference type="ARBA" id="ARBA00043031"/>
    </source>
</evidence>
<dbReference type="AlphaFoldDB" id="A0A1I7STZ6"/>
<evidence type="ECO:0000313" key="13">
    <source>
        <dbReference type="Proteomes" id="UP000095284"/>
    </source>
</evidence>
<keyword evidence="2" id="KW-0809">Transit peptide</keyword>
<feature type="compositionally biased region" description="Basic and acidic residues" evidence="9">
    <location>
        <begin position="368"/>
        <end position="401"/>
    </location>
</feature>
<dbReference type="PANTHER" id="PTHR28554">
    <property type="entry name" value="39S RIBOSOMAL PROTEIN L45, MITOCHONDRIAL"/>
    <property type="match status" value="1"/>
</dbReference>
<evidence type="ECO:0000256" key="1">
    <source>
        <dbReference type="ARBA" id="ARBA00004173"/>
    </source>
</evidence>
<dbReference type="GO" id="GO:0005840">
    <property type="term" value="C:ribosome"/>
    <property type="evidence" value="ECO:0007669"/>
    <property type="project" value="UniProtKB-KW"/>
</dbReference>
<dbReference type="EMBL" id="CAJFCV020000003">
    <property type="protein sequence ID" value="CAG9107763.1"/>
    <property type="molecule type" value="Genomic_DNA"/>
</dbReference>
<dbReference type="SMR" id="A0A1I7STZ6"/>
<protein>
    <recommendedName>
        <fullName evidence="7">Large ribosomal subunit protein mL45</fullName>
    </recommendedName>
    <alternativeName>
        <fullName evidence="8">39S ribosomal protein L45, mitochondrial</fullName>
    </alternativeName>
</protein>
<dbReference type="OrthoDB" id="19619at2759"/>
<dbReference type="eggNOG" id="KOG4599">
    <property type="taxonomic scope" value="Eukaryota"/>
</dbReference>
<dbReference type="InterPro" id="IPR007379">
    <property type="entry name" value="Tim44-like_dom"/>
</dbReference>
<gene>
    <name evidence="11" type="ORF">BXYJ_LOCUS6508</name>
</gene>
<reference evidence="12" key="2">
    <citation type="submission" date="2020-08" db="EMBL/GenBank/DDBJ databases">
        <authorList>
            <person name="Kikuchi T."/>
        </authorList>
    </citation>
    <scope>NUCLEOTIDE SEQUENCE</scope>
    <source>
        <strain evidence="11">Ka4C1</strain>
    </source>
</reference>
<dbReference type="GO" id="GO:1990904">
    <property type="term" value="C:ribonucleoprotein complex"/>
    <property type="evidence" value="ECO:0007669"/>
    <property type="project" value="UniProtKB-KW"/>
</dbReference>
<dbReference type="Proteomes" id="UP000095284">
    <property type="component" value="Unplaced"/>
</dbReference>
<keyword evidence="14" id="KW-1185">Reference proteome</keyword>
<evidence type="ECO:0000256" key="3">
    <source>
        <dbReference type="ARBA" id="ARBA00022980"/>
    </source>
</evidence>
<evidence type="ECO:0000256" key="7">
    <source>
        <dbReference type="ARBA" id="ARBA00039448"/>
    </source>
</evidence>
<dbReference type="Pfam" id="PF04280">
    <property type="entry name" value="Tim44"/>
    <property type="match status" value="1"/>
</dbReference>
<dbReference type="SUPFAM" id="SSF54427">
    <property type="entry name" value="NTF2-like"/>
    <property type="match status" value="1"/>
</dbReference>
<keyword evidence="4" id="KW-0496">Mitochondrion</keyword>